<reference evidence="1" key="1">
    <citation type="journal article" date="2021" name="Proc. Natl. Acad. Sci. U.S.A.">
        <title>A Catalog of Tens of Thousands of Viruses from Human Metagenomes Reveals Hidden Associations with Chronic Diseases.</title>
        <authorList>
            <person name="Tisza M.J."/>
            <person name="Buck C.B."/>
        </authorList>
    </citation>
    <scope>NUCLEOTIDE SEQUENCE</scope>
    <source>
        <strain evidence="1">CtM3g2</strain>
    </source>
</reference>
<protein>
    <submittedName>
        <fullName evidence="1">Uncharacterized protein</fullName>
    </submittedName>
</protein>
<proteinExistence type="predicted"/>
<evidence type="ECO:0000313" key="1">
    <source>
        <dbReference type="EMBL" id="DAD73540.1"/>
    </source>
</evidence>
<accession>A0A8S5LU53</accession>
<name>A0A8S5LU53_9CAUD</name>
<sequence length="88" mass="9662">MIKGKTSGGFEFEIDGGVLEDMEFVDALAETVNDNPLAFSNVCAMLFGKEQRKRLYDFLRGDDGRVHITAVSDCIREVMDAIGDAGKN</sequence>
<dbReference type="EMBL" id="BK014738">
    <property type="protein sequence ID" value="DAD73540.1"/>
    <property type="molecule type" value="Genomic_DNA"/>
</dbReference>
<organism evidence="1">
    <name type="scientific">Siphoviridae sp. ctM3g2</name>
    <dbReference type="NCBI Taxonomy" id="2826255"/>
    <lineage>
        <taxon>Viruses</taxon>
        <taxon>Duplodnaviria</taxon>
        <taxon>Heunggongvirae</taxon>
        <taxon>Uroviricota</taxon>
        <taxon>Caudoviricetes</taxon>
    </lineage>
</organism>